<sequence length="1244" mass="143633">MSALRALDPRLSIKHTGCNTEQKRVCERYCFVGQLLICIKNMDDELDNFIQQHKASVAEDKTSLEKDPPPYLDIRKNDHKDYESILKENIPPIKSSTTQEKDESCCLSLSLGDDCERQKIKLQQELRLDYRRYMAQRKSIYSTKPDTFISLGERRATKERLDSLRTSPDIIDIHHSPRPRVALHPEQTLLRNNADSLTQGRRGLHSFVDSRWVEDQVPEGGRLLPGERTRQRRVDFHSEEDLAEEDLELTEKRRLKQAGLEIGEERGWQRQHYKTNFRDTSRLRNKRPELHDYYTETCRHADRQEACGPVVHDVEYLGARLGTSSLTLKPNRLQLPAGIRPSRRFQSATNIDKPEFATGLMIGSSDAEAASQRRKERYRQELLEQIAEQQRNRKREKDLELGVTVTDTTDPEKRADRIKPLGGLQSGDYARPKRDSSYRPGRPVDLSGDVLPGRASQENRERLPPEKPRMAFQSPLLEYSHALGLGSGGISPYSQANPRSSHIPRFPGVFPHPPSTLEDGYRTPYEEAYVYYGARNPVDPRLAYYGPTPLMGGVQPMSYQSLPTTGLHPGQRGPHSPHSQHSGSSNPELPARNAVTMSSGIGVFPAEQVKPSKESAMSYMEALQQQIHDQQQRRRQEREESDRYEARLEVDMKNHNPWGRGGGGAPIRDSGGNLITDLHKMHKHNEEAYINPETWQKRVTPTTDVFEEDDTRPPSTHRASGFVQPPSFARGSVFGNLPTPEQLNEQDKYKAYLKQQIEEKRRKEAEERERQRLEEEREERRLAEQRESIQREFEEEHERKKRKEMEQKKKNEELIRLAEERKKEVERKKKEAEEKESDALKKQYEEERQARLEQVAREPSPPIPTLQMRRAAPKYTPRPPSTDSHRSTVAPLTERSLSGLQSPPVPARKNQLRAAEDKRGVISGLSVLRRQLRIKQKRLEGQLLQSEWELDSPGSERDREQPQLDVFNLARLRLQAPVRRSSSMNTEPNHPHRIHDSLHFRHRDMDSREEDVYYETSSERVRDGQGVDIHRHATEWEQQQRTVTSLRRTPAHDHFDLSPLQQQNHYLRMTEGDPTRISLLDSESAFIDPMGEVLPVPPTSENKPQISARERRRLAKKTDQRNEWESPREPVFQPENYSRQSAASQNVEQHGRDRNHRRTSRLSAMNQHNLRTDLSGYDDEAPLVSPHVPDPCSNVGTVATEPWMRPGTSETLKRLMTSQTPRRERLASRESAVQNWEGPSTYHG</sequence>
<accession>A0ACC2H7G7</accession>
<dbReference type="EMBL" id="CM055732">
    <property type="protein sequence ID" value="KAJ8011852.1"/>
    <property type="molecule type" value="Genomic_DNA"/>
</dbReference>
<dbReference type="Proteomes" id="UP001157502">
    <property type="component" value="Chromosome 5"/>
</dbReference>
<evidence type="ECO:0000313" key="1">
    <source>
        <dbReference type="EMBL" id="KAJ8011852.1"/>
    </source>
</evidence>
<organism evidence="1 2">
    <name type="scientific">Dallia pectoralis</name>
    <name type="common">Alaska blackfish</name>
    <dbReference type="NCBI Taxonomy" id="75939"/>
    <lineage>
        <taxon>Eukaryota</taxon>
        <taxon>Metazoa</taxon>
        <taxon>Chordata</taxon>
        <taxon>Craniata</taxon>
        <taxon>Vertebrata</taxon>
        <taxon>Euteleostomi</taxon>
        <taxon>Actinopterygii</taxon>
        <taxon>Neopterygii</taxon>
        <taxon>Teleostei</taxon>
        <taxon>Protacanthopterygii</taxon>
        <taxon>Esociformes</taxon>
        <taxon>Umbridae</taxon>
        <taxon>Dallia</taxon>
    </lineage>
</organism>
<proteinExistence type="predicted"/>
<keyword evidence="2" id="KW-1185">Reference proteome</keyword>
<evidence type="ECO:0000313" key="2">
    <source>
        <dbReference type="Proteomes" id="UP001157502"/>
    </source>
</evidence>
<reference evidence="1" key="1">
    <citation type="submission" date="2021-05" db="EMBL/GenBank/DDBJ databases">
        <authorList>
            <person name="Pan Q."/>
            <person name="Jouanno E."/>
            <person name="Zahm M."/>
            <person name="Klopp C."/>
            <person name="Cabau C."/>
            <person name="Louis A."/>
            <person name="Berthelot C."/>
            <person name="Parey E."/>
            <person name="Roest Crollius H."/>
            <person name="Montfort J."/>
            <person name="Robinson-Rechavi M."/>
            <person name="Bouchez O."/>
            <person name="Lampietro C."/>
            <person name="Lopez Roques C."/>
            <person name="Donnadieu C."/>
            <person name="Postlethwait J."/>
            <person name="Bobe J."/>
            <person name="Dillon D."/>
            <person name="Chandos A."/>
            <person name="von Hippel F."/>
            <person name="Guiguen Y."/>
        </authorList>
    </citation>
    <scope>NUCLEOTIDE SEQUENCE</scope>
    <source>
        <strain evidence="1">YG-Jan2019</strain>
    </source>
</reference>
<gene>
    <name evidence="1" type="ORF">DPEC_G00062580</name>
</gene>
<name>A0ACC2H7G7_DALPE</name>
<protein>
    <submittedName>
        <fullName evidence="1">Uncharacterized protein</fullName>
    </submittedName>
</protein>
<comment type="caution">
    <text evidence="1">The sequence shown here is derived from an EMBL/GenBank/DDBJ whole genome shotgun (WGS) entry which is preliminary data.</text>
</comment>